<dbReference type="PANTHER" id="PTHR14324:SF3">
    <property type="entry name" value="CONDENSIN-2 COMPLEX SUBUNIT H2"/>
    <property type="match status" value="1"/>
</dbReference>
<sequence>MATVGGEDPADAELRENRFAYLLQPIRDLAANWDIDIAAELEEYLEELEGISFAIEDCGPSLNFAEAALLIQARG</sequence>
<gene>
    <name evidence="2" type="ORF">MNEG_2383</name>
</gene>
<accession>A0A0D2NLI5</accession>
<dbReference type="InterPro" id="IPR031739">
    <property type="entry name" value="Ncaph2"/>
</dbReference>
<dbReference type="EMBL" id="KK100488">
    <property type="protein sequence ID" value="KIZ05576.1"/>
    <property type="molecule type" value="Genomic_DNA"/>
</dbReference>
<organism evidence="2 3">
    <name type="scientific">Monoraphidium neglectum</name>
    <dbReference type="NCBI Taxonomy" id="145388"/>
    <lineage>
        <taxon>Eukaryota</taxon>
        <taxon>Viridiplantae</taxon>
        <taxon>Chlorophyta</taxon>
        <taxon>core chlorophytes</taxon>
        <taxon>Chlorophyceae</taxon>
        <taxon>CS clade</taxon>
        <taxon>Sphaeropleales</taxon>
        <taxon>Selenastraceae</taxon>
        <taxon>Monoraphidium</taxon>
    </lineage>
</organism>
<dbReference type="PANTHER" id="PTHR14324">
    <property type="entry name" value="CONDENSIN-2 COMPLEX SUBUNIT H2"/>
    <property type="match status" value="1"/>
</dbReference>
<dbReference type="GO" id="GO:0010032">
    <property type="term" value="P:meiotic chromosome condensation"/>
    <property type="evidence" value="ECO:0007669"/>
    <property type="project" value="TreeGrafter"/>
</dbReference>
<evidence type="ECO:0000313" key="3">
    <source>
        <dbReference type="Proteomes" id="UP000054498"/>
    </source>
</evidence>
<dbReference type="RefSeq" id="XP_013904595.1">
    <property type="nucleotide sequence ID" value="XM_014049141.1"/>
</dbReference>
<reference evidence="2 3" key="1">
    <citation type="journal article" date="2013" name="BMC Genomics">
        <title>Reconstruction of the lipid metabolism for the microalga Monoraphidium neglectum from its genome sequence reveals characteristics suitable for biofuel production.</title>
        <authorList>
            <person name="Bogen C."/>
            <person name="Al-Dilaimi A."/>
            <person name="Albersmeier A."/>
            <person name="Wichmann J."/>
            <person name="Grundmann M."/>
            <person name="Rupp O."/>
            <person name="Lauersen K.J."/>
            <person name="Blifernez-Klassen O."/>
            <person name="Kalinowski J."/>
            <person name="Goesmann A."/>
            <person name="Mussgnug J.H."/>
            <person name="Kruse O."/>
        </authorList>
    </citation>
    <scope>NUCLEOTIDE SEQUENCE [LARGE SCALE GENOMIC DNA]</scope>
    <source>
        <strain evidence="2 3">SAG 48.87</strain>
    </source>
</reference>
<protein>
    <recommendedName>
        <fullName evidence="1">Condensin II complex subunit H2 N-terminal domain-containing protein</fullName>
    </recommendedName>
</protein>
<dbReference type="STRING" id="145388.A0A0D2NLI5"/>
<keyword evidence="3" id="KW-1185">Reference proteome</keyword>
<dbReference type="InterPro" id="IPR009378">
    <property type="entry name" value="H2_N"/>
</dbReference>
<proteinExistence type="predicted"/>
<dbReference type="GO" id="GO:0005634">
    <property type="term" value="C:nucleus"/>
    <property type="evidence" value="ECO:0007669"/>
    <property type="project" value="TreeGrafter"/>
</dbReference>
<dbReference type="Pfam" id="PF06278">
    <property type="entry name" value="CNDH2_N"/>
    <property type="match status" value="1"/>
</dbReference>
<evidence type="ECO:0000313" key="2">
    <source>
        <dbReference type="EMBL" id="KIZ05576.1"/>
    </source>
</evidence>
<dbReference type="GO" id="GO:0000796">
    <property type="term" value="C:condensin complex"/>
    <property type="evidence" value="ECO:0007669"/>
    <property type="project" value="TreeGrafter"/>
</dbReference>
<feature type="domain" description="Condensin II complex subunit H2 N-terminal" evidence="1">
    <location>
        <begin position="18"/>
        <end position="73"/>
    </location>
</feature>
<dbReference type="GO" id="GO:0003682">
    <property type="term" value="F:chromatin binding"/>
    <property type="evidence" value="ECO:0007669"/>
    <property type="project" value="TreeGrafter"/>
</dbReference>
<name>A0A0D2NLI5_9CHLO</name>
<dbReference type="OrthoDB" id="10038475at2759"/>
<dbReference type="Proteomes" id="UP000054498">
    <property type="component" value="Unassembled WGS sequence"/>
</dbReference>
<dbReference type="GO" id="GO:0051306">
    <property type="term" value="P:mitotic sister chromatid separation"/>
    <property type="evidence" value="ECO:0007669"/>
    <property type="project" value="TreeGrafter"/>
</dbReference>
<dbReference type="KEGG" id="mng:MNEG_2383"/>
<dbReference type="GeneID" id="25735261"/>
<dbReference type="AlphaFoldDB" id="A0A0D2NLI5"/>
<evidence type="ECO:0000259" key="1">
    <source>
        <dbReference type="Pfam" id="PF06278"/>
    </source>
</evidence>